<keyword evidence="2" id="KW-1185">Reference proteome</keyword>
<dbReference type="EMBL" id="MSDW01000001">
    <property type="protein sequence ID" value="OKY78504.1"/>
    <property type="molecule type" value="Genomic_DNA"/>
</dbReference>
<gene>
    <name evidence="1" type="ORF">BTN85_0995</name>
</gene>
<dbReference type="InParanoid" id="A0A1Q6DVW7"/>
<organism evidence="1 2">
    <name type="scientific">Methanohalarchaeum thermophilum</name>
    <dbReference type="NCBI Taxonomy" id="1903181"/>
    <lineage>
        <taxon>Archaea</taxon>
        <taxon>Methanobacteriati</taxon>
        <taxon>Methanobacteriota</taxon>
        <taxon>Methanonatronarchaeia</taxon>
        <taxon>Methanonatronarchaeales</taxon>
        <taxon>Methanonatronarchaeaceae</taxon>
        <taxon>Candidatus Methanohalarchaeum</taxon>
    </lineage>
</organism>
<reference evidence="1" key="1">
    <citation type="submission" date="2016-12" db="EMBL/GenBank/DDBJ databases">
        <title>Discovery of methanogenic haloarchaea.</title>
        <authorList>
            <person name="Sorokin D.Y."/>
            <person name="Makarova K.S."/>
            <person name="Abbas B."/>
            <person name="Ferrer M."/>
            <person name="Golyshin P.N."/>
        </authorList>
    </citation>
    <scope>NUCLEOTIDE SEQUENCE [LARGE SCALE GENOMIC DNA]</scope>
    <source>
        <strain evidence="1">HMET1</strain>
    </source>
</reference>
<proteinExistence type="predicted"/>
<name>A0A1Q6DVW7_METT1</name>
<accession>A0A1Q6DVW7</accession>
<protein>
    <submittedName>
        <fullName evidence="1">Uncharacterized protein</fullName>
    </submittedName>
</protein>
<dbReference type="STRING" id="1903181.BTN85_0995"/>
<evidence type="ECO:0000313" key="1">
    <source>
        <dbReference type="EMBL" id="OKY78504.1"/>
    </source>
</evidence>
<sequence>MLLEKPERERGLKKERIIRVLLNHPEEDITKYRVAKLADVSEPWCREYTERLQEKDLLKDTKVIKPNGLYREWKNIRISPNQLTVALQKPMQLLENIELGYALTTYQAENLKQGLLFPSTTDFYVKEEEIEDWIQLIKERGSLGGGNTRLRATDQHVFYKQEEIEGYNIVSTPQLILDLLEEEGPCKEAARKLIDKFHGEEHG</sequence>
<evidence type="ECO:0000313" key="2">
    <source>
        <dbReference type="Proteomes" id="UP000185744"/>
    </source>
</evidence>
<dbReference type="AlphaFoldDB" id="A0A1Q6DVW7"/>
<comment type="caution">
    <text evidence="1">The sequence shown here is derived from an EMBL/GenBank/DDBJ whole genome shotgun (WGS) entry which is preliminary data.</text>
</comment>
<dbReference type="Proteomes" id="UP000185744">
    <property type="component" value="Unassembled WGS sequence"/>
</dbReference>